<protein>
    <submittedName>
        <fullName evidence="1">Transposase</fullName>
    </submittedName>
</protein>
<accession>A0A7K1U5P6</accession>
<dbReference type="GO" id="GO:0004803">
    <property type="term" value="F:transposase activity"/>
    <property type="evidence" value="ECO:0007669"/>
    <property type="project" value="InterPro"/>
</dbReference>
<dbReference type="Gene3D" id="1.10.10.10">
    <property type="entry name" value="Winged helix-like DNA-binding domain superfamily/Winged helix DNA-binding domain"/>
    <property type="match status" value="1"/>
</dbReference>
<dbReference type="RefSeq" id="WP_157307113.1">
    <property type="nucleotide sequence ID" value="NZ_WRXN01000006.1"/>
</dbReference>
<proteinExistence type="predicted"/>
<dbReference type="Pfam" id="PF01527">
    <property type="entry name" value="HTH_Tnp_1"/>
    <property type="match status" value="1"/>
</dbReference>
<sequence>MSNKVKSNAQARYSSEQIISLLDQFDREKINLKAFCADHSICEQTFYNWRKRYLSRKVNNCGNFVEILPTAAEVEIPQGAGGIFAEVRGIRIYQAVSACYLKALVS</sequence>
<organism evidence="1 2">
    <name type="scientific">Chitinophaga tropicalis</name>
    <dbReference type="NCBI Taxonomy" id="2683588"/>
    <lineage>
        <taxon>Bacteria</taxon>
        <taxon>Pseudomonadati</taxon>
        <taxon>Bacteroidota</taxon>
        <taxon>Chitinophagia</taxon>
        <taxon>Chitinophagales</taxon>
        <taxon>Chitinophagaceae</taxon>
        <taxon>Chitinophaga</taxon>
    </lineage>
</organism>
<dbReference type="Proteomes" id="UP000461730">
    <property type="component" value="Unassembled WGS sequence"/>
</dbReference>
<dbReference type="NCBIfam" id="NF047593">
    <property type="entry name" value="IS66_ISAeme5_TnpA"/>
    <property type="match status" value="1"/>
</dbReference>
<dbReference type="InterPro" id="IPR009057">
    <property type="entry name" value="Homeodomain-like_sf"/>
</dbReference>
<dbReference type="InterPro" id="IPR036388">
    <property type="entry name" value="WH-like_DNA-bd_sf"/>
</dbReference>
<name>A0A7K1U5P6_9BACT</name>
<gene>
    <name evidence="1" type="ORF">GO493_15480</name>
</gene>
<evidence type="ECO:0000313" key="2">
    <source>
        <dbReference type="Proteomes" id="UP000461730"/>
    </source>
</evidence>
<keyword evidence="2" id="KW-1185">Reference proteome</keyword>
<dbReference type="AlphaFoldDB" id="A0A7K1U5P6"/>
<evidence type="ECO:0000313" key="1">
    <source>
        <dbReference type="EMBL" id="MVT09670.1"/>
    </source>
</evidence>
<dbReference type="EMBL" id="WRXN01000006">
    <property type="protein sequence ID" value="MVT09670.1"/>
    <property type="molecule type" value="Genomic_DNA"/>
</dbReference>
<dbReference type="GO" id="GO:0006313">
    <property type="term" value="P:DNA transposition"/>
    <property type="evidence" value="ECO:0007669"/>
    <property type="project" value="InterPro"/>
</dbReference>
<dbReference type="GO" id="GO:0003677">
    <property type="term" value="F:DNA binding"/>
    <property type="evidence" value="ECO:0007669"/>
    <property type="project" value="InterPro"/>
</dbReference>
<dbReference type="SUPFAM" id="SSF46689">
    <property type="entry name" value="Homeodomain-like"/>
    <property type="match status" value="1"/>
</dbReference>
<comment type="caution">
    <text evidence="1">The sequence shown here is derived from an EMBL/GenBank/DDBJ whole genome shotgun (WGS) entry which is preliminary data.</text>
</comment>
<dbReference type="InterPro" id="IPR002514">
    <property type="entry name" value="Transposase_8"/>
</dbReference>
<reference evidence="1 2" key="1">
    <citation type="submission" date="2019-12" db="EMBL/GenBank/DDBJ databases">
        <title>Chitinophaga sp. strain ysch24 (GDMCC 1.1355), whole genome shotgun sequence.</title>
        <authorList>
            <person name="Zhang X."/>
        </authorList>
    </citation>
    <scope>NUCLEOTIDE SEQUENCE [LARGE SCALE GENOMIC DNA]</scope>
    <source>
        <strain evidence="2">ysch24</strain>
    </source>
</reference>